<accession>A0A1L3SQ74</accession>
<reference evidence="4" key="1">
    <citation type="submission" date="2016-11" db="EMBL/GenBank/DDBJ databases">
        <title>Mesorhizobium oceanicum sp. nov., isolated from deep seawater in South China Sea.</title>
        <authorList>
            <person name="Fu G.-Y."/>
        </authorList>
    </citation>
    <scope>NUCLEOTIDE SEQUENCE [LARGE SCALE GENOMIC DNA]</scope>
    <source>
        <strain evidence="4">B7</strain>
    </source>
</reference>
<dbReference type="RefSeq" id="WP_072603267.1">
    <property type="nucleotide sequence ID" value="NZ_CP018171.1"/>
</dbReference>
<dbReference type="InterPro" id="IPR010679">
    <property type="entry name" value="DUF1254"/>
</dbReference>
<keyword evidence="1" id="KW-0812">Transmembrane</keyword>
<keyword evidence="1" id="KW-0472">Membrane</keyword>
<name>A0A1L3SQ74_9HYPH</name>
<dbReference type="EMBL" id="CP018171">
    <property type="protein sequence ID" value="APH71520.1"/>
    <property type="molecule type" value="Genomic_DNA"/>
</dbReference>
<sequence>MLRLLYALLLGLLGAAIIHIVILLLLPLITDADAWSRLAAEGETFEMVPLSTDAAPAPVVTLTDPFIRASACRIDLSEGATHVTARADVPFWSVSIYDRRGHNVYSFNDRTATAKALDLAIVSPAQMLELRKSLPDEFAKSLFVEFAQPAGIVVIRAFVPDETFEPAVERFFSSASCRAS</sequence>
<dbReference type="STRING" id="1670800.BSQ44_09150"/>
<dbReference type="PIRSF" id="PIRSF010244">
    <property type="entry name" value="UCP010244_imp"/>
    <property type="match status" value="1"/>
</dbReference>
<protein>
    <submittedName>
        <fullName evidence="3">DUF1254 domain-containing protein</fullName>
    </submittedName>
</protein>
<dbReference type="KEGG" id="meso:BSQ44_09150"/>
<evidence type="ECO:0000313" key="3">
    <source>
        <dbReference type="EMBL" id="APH71520.1"/>
    </source>
</evidence>
<keyword evidence="4" id="KW-1185">Reference proteome</keyword>
<gene>
    <name evidence="3" type="ORF">BSQ44_09150</name>
</gene>
<evidence type="ECO:0000313" key="4">
    <source>
        <dbReference type="Proteomes" id="UP000182840"/>
    </source>
</evidence>
<keyword evidence="1" id="KW-1133">Transmembrane helix</keyword>
<dbReference type="Proteomes" id="UP000182840">
    <property type="component" value="Chromosome"/>
</dbReference>
<feature type="transmembrane region" description="Helical" evidence="1">
    <location>
        <begin position="6"/>
        <end position="29"/>
    </location>
</feature>
<dbReference type="OrthoDB" id="1346484at2"/>
<evidence type="ECO:0000256" key="1">
    <source>
        <dbReference type="SAM" id="Phobius"/>
    </source>
</evidence>
<dbReference type="InterPro" id="IPR014456">
    <property type="entry name" value="UCP010244_IM"/>
</dbReference>
<dbReference type="AlphaFoldDB" id="A0A1L3SQ74"/>
<evidence type="ECO:0000259" key="2">
    <source>
        <dbReference type="Pfam" id="PF06863"/>
    </source>
</evidence>
<dbReference type="Pfam" id="PF06863">
    <property type="entry name" value="DUF1254"/>
    <property type="match status" value="1"/>
</dbReference>
<organism evidence="3 4">
    <name type="scientific">Aquibium oceanicum</name>
    <dbReference type="NCBI Taxonomy" id="1670800"/>
    <lineage>
        <taxon>Bacteria</taxon>
        <taxon>Pseudomonadati</taxon>
        <taxon>Pseudomonadota</taxon>
        <taxon>Alphaproteobacteria</taxon>
        <taxon>Hyphomicrobiales</taxon>
        <taxon>Phyllobacteriaceae</taxon>
        <taxon>Aquibium</taxon>
    </lineage>
</organism>
<proteinExistence type="predicted"/>
<feature type="domain" description="DUF1254" evidence="2">
    <location>
        <begin position="70"/>
        <end position="171"/>
    </location>
</feature>